<feature type="compositionally biased region" description="Polar residues" evidence="1">
    <location>
        <begin position="382"/>
        <end position="392"/>
    </location>
</feature>
<sequence>MISKGKDKTKHYICCFQQMKPVTFDLLCFSDQSLHRSSFRILQCAMPKSDSWPGGTAIGSGSGMDSAGSCDSVLSINSSCVSVKRTPAANRHPPPDQLLSCIVEIDVPHRLTTLSEDNLEHLSAEERACLIFLEETIDSLEVEDDSGLSTDEAECPSNDSGENTPQQKKPGEPSVHEDPNRVIGKEHKPSQKHLVPTPLLENGKMLEVIEPSSKDEALIDAPDGFRSSSELQPWQNGLEETPSKVASPLPSIGLSGDVVDLPPSFIPEPPVRAGLINSRNVVLKTLEPISSDVPLDFIPPPSDFMDEPLENNFQSSSPISPLVHDEPPEWIPELPKTASAGSVKPVEVPKSPGPLSHNEINGLRMKASMKKETHLNPIIDVQHSSTEKQSTPLPELVPAVPKEYSDPKSPPAVAPKPKKLPSNIILKSHKDTGTTHSLLPQSERGQMDPHKIRIEALKKLGLLKNEEVETAPRVSPHSPTFKVKSGPRTLGRVTPPVEVVQEEPRLSESPVPVDVLREVLKQSDARTKEGPVKIQSSKSFQIKSATLERTGAVSLSDLGPQMNKQSKTNVELSPGQLRKSRARPTSVGSAKDLGIGQQADEPTKPHNAAPTQAGHDEQKIVPRHNGISVMISPHGQNSESRREALKKLGLLRD</sequence>
<organism evidence="2 3">
    <name type="scientific">Danionella cerebrum</name>
    <dbReference type="NCBI Taxonomy" id="2873325"/>
    <lineage>
        <taxon>Eukaryota</taxon>
        <taxon>Metazoa</taxon>
        <taxon>Chordata</taxon>
        <taxon>Craniata</taxon>
        <taxon>Vertebrata</taxon>
        <taxon>Euteleostomi</taxon>
        <taxon>Actinopterygii</taxon>
        <taxon>Neopterygii</taxon>
        <taxon>Teleostei</taxon>
        <taxon>Ostariophysi</taxon>
        <taxon>Cypriniformes</taxon>
        <taxon>Danionidae</taxon>
        <taxon>Danioninae</taxon>
        <taxon>Danionella</taxon>
    </lineage>
</organism>
<dbReference type="EMBL" id="SRMA01024155">
    <property type="protein sequence ID" value="TRZ01152.1"/>
    <property type="molecule type" value="Genomic_DNA"/>
</dbReference>
<name>A0A553RG47_9TELE</name>
<evidence type="ECO:0000313" key="3">
    <source>
        <dbReference type="Proteomes" id="UP000316079"/>
    </source>
</evidence>
<feature type="compositionally biased region" description="Polar residues" evidence="1">
    <location>
        <begin position="562"/>
        <end position="571"/>
    </location>
</feature>
<evidence type="ECO:0000313" key="2">
    <source>
        <dbReference type="EMBL" id="TRZ01152.1"/>
    </source>
</evidence>
<dbReference type="OrthoDB" id="9898538at2759"/>
<feature type="compositionally biased region" description="Polar residues" evidence="1">
    <location>
        <begin position="157"/>
        <end position="167"/>
    </location>
</feature>
<feature type="compositionally biased region" description="Basic and acidic residues" evidence="1">
    <location>
        <begin position="169"/>
        <end position="189"/>
    </location>
</feature>
<feature type="region of interest" description="Disordered" evidence="1">
    <location>
        <begin position="318"/>
        <end position="360"/>
    </location>
</feature>
<feature type="region of interest" description="Disordered" evidence="1">
    <location>
        <begin position="468"/>
        <end position="509"/>
    </location>
</feature>
<dbReference type="PANTHER" id="PTHR21555:SF0">
    <property type="entry name" value="SPECIFICALLY ANDROGEN-REGULATED GENE PROTEIN"/>
    <property type="match status" value="1"/>
</dbReference>
<feature type="region of interest" description="Disordered" evidence="1">
    <location>
        <begin position="553"/>
        <end position="653"/>
    </location>
</feature>
<keyword evidence="3" id="KW-1185">Reference proteome</keyword>
<dbReference type="PANTHER" id="PTHR21555">
    <property type="entry name" value="SPECIFICALLY ANDROGEN-REGULATED GENE PROTEIN"/>
    <property type="match status" value="1"/>
</dbReference>
<feature type="compositionally biased region" description="Acidic residues" evidence="1">
    <location>
        <begin position="143"/>
        <end position="154"/>
    </location>
</feature>
<feature type="region of interest" description="Disordered" evidence="1">
    <location>
        <begin position="375"/>
        <end position="449"/>
    </location>
</feature>
<protein>
    <recommendedName>
        <fullName evidence="4">Specifically androgen-regulated gene protein</fullName>
    </recommendedName>
</protein>
<accession>A0A553RG47</accession>
<dbReference type="Proteomes" id="UP000316079">
    <property type="component" value="Unassembled WGS sequence"/>
</dbReference>
<gene>
    <name evidence="2" type="ORF">DNTS_017555</name>
</gene>
<dbReference type="InterPro" id="IPR026152">
    <property type="entry name" value="SARG"/>
</dbReference>
<dbReference type="STRING" id="623744.A0A553RG47"/>
<feature type="compositionally biased region" description="Basic and acidic residues" evidence="1">
    <location>
        <begin position="639"/>
        <end position="653"/>
    </location>
</feature>
<feature type="region of interest" description="Disordered" evidence="1">
    <location>
        <begin position="143"/>
        <end position="197"/>
    </location>
</feature>
<dbReference type="AlphaFoldDB" id="A0A553RG47"/>
<feature type="compositionally biased region" description="Polar residues" evidence="1">
    <location>
        <begin position="434"/>
        <end position="444"/>
    </location>
</feature>
<dbReference type="Pfam" id="PF15385">
    <property type="entry name" value="SARG"/>
    <property type="match status" value="2"/>
</dbReference>
<evidence type="ECO:0000256" key="1">
    <source>
        <dbReference type="SAM" id="MobiDB-lite"/>
    </source>
</evidence>
<comment type="caution">
    <text evidence="2">The sequence shown here is derived from an EMBL/GenBank/DDBJ whole genome shotgun (WGS) entry which is preliminary data.</text>
</comment>
<evidence type="ECO:0008006" key="4">
    <source>
        <dbReference type="Google" id="ProtNLM"/>
    </source>
</evidence>
<reference evidence="2 3" key="1">
    <citation type="journal article" date="2019" name="Sci. Data">
        <title>Hybrid genome assembly and annotation of Danionella translucida.</title>
        <authorList>
            <person name="Kadobianskyi M."/>
            <person name="Schulze L."/>
            <person name="Schuelke M."/>
            <person name="Judkewitz B."/>
        </authorList>
    </citation>
    <scope>NUCLEOTIDE SEQUENCE [LARGE SCALE GENOMIC DNA]</scope>
    <source>
        <strain evidence="2 3">Bolton</strain>
    </source>
</reference>
<proteinExistence type="predicted"/>